<dbReference type="AlphaFoldDB" id="A0AAJ3SD43"/>
<dbReference type="KEGG" id="vbr:A6E01_15900"/>
<reference evidence="6" key="2">
    <citation type="submission" date="2016-07" db="EMBL/GenBank/DDBJ databases">
        <title>Nontailed viruses are major unrecognized killers of bacteria in the ocean.</title>
        <authorList>
            <person name="Kauffman K."/>
            <person name="Hussain F."/>
            <person name="Yang J."/>
            <person name="Arevalo P."/>
            <person name="Brown J."/>
            <person name="Cutler M."/>
            <person name="Kelly L."/>
            <person name="Polz M.F."/>
        </authorList>
    </citation>
    <scope>NUCLEOTIDE SEQUENCE [LARGE SCALE GENOMIC DNA]</scope>
    <source>
        <strain evidence="6">10N.222.49.A5</strain>
    </source>
</reference>
<gene>
    <name evidence="2" type="ORF">A6E01_15900</name>
    <name evidence="4" type="ORF">BCS93_00355</name>
    <name evidence="3" type="ORF">HJ568_02120</name>
</gene>
<evidence type="ECO:0000313" key="7">
    <source>
        <dbReference type="Proteomes" id="UP000590068"/>
    </source>
</evidence>
<dbReference type="EMBL" id="MDBO01000001">
    <property type="protein sequence ID" value="PMP17129.1"/>
    <property type="molecule type" value="Genomic_DNA"/>
</dbReference>
<dbReference type="EMBL" id="CP016178">
    <property type="protein sequence ID" value="ANO34676.1"/>
    <property type="molecule type" value="Genomic_DNA"/>
</dbReference>
<evidence type="ECO:0000313" key="4">
    <source>
        <dbReference type="EMBL" id="PMP17129.1"/>
    </source>
</evidence>
<keyword evidence="1" id="KW-1133">Transmembrane helix</keyword>
<accession>A0AAJ3SD43</accession>
<reference evidence="4" key="4">
    <citation type="journal article" date="2018" name="Nature">
        <title>A major lineage of non-tailed dsDNA viruses as unrecognized killers of marine bacteria.</title>
        <authorList>
            <person name="Kauffman K.M."/>
            <person name="Hussain F.A."/>
            <person name="Yang J."/>
            <person name="Arevalo P."/>
            <person name="Brown J.M."/>
            <person name="Chang W.K."/>
            <person name="VanInsberghe D."/>
            <person name="Elsherbini J."/>
            <person name="Sharma R.S."/>
            <person name="Cutler M.B."/>
            <person name="Kelly L."/>
            <person name="Polz M.F."/>
        </authorList>
    </citation>
    <scope>NUCLEOTIDE SEQUENCE</scope>
    <source>
        <strain evidence="4">10N.222.49.A5</strain>
    </source>
</reference>
<proteinExistence type="predicted"/>
<organism evidence="4 6">
    <name type="scientific">Vibrio breoganii</name>
    <dbReference type="NCBI Taxonomy" id="553239"/>
    <lineage>
        <taxon>Bacteria</taxon>
        <taxon>Pseudomonadati</taxon>
        <taxon>Pseudomonadota</taxon>
        <taxon>Gammaproteobacteria</taxon>
        <taxon>Vibrionales</taxon>
        <taxon>Vibrionaceae</taxon>
        <taxon>Vibrio</taxon>
    </lineage>
</organism>
<evidence type="ECO:0000313" key="5">
    <source>
        <dbReference type="Proteomes" id="UP000092018"/>
    </source>
</evidence>
<dbReference type="Proteomes" id="UP000092018">
    <property type="component" value="Chromosome 2"/>
</dbReference>
<feature type="transmembrane region" description="Helical" evidence="1">
    <location>
        <begin position="20"/>
        <end position="39"/>
    </location>
</feature>
<dbReference type="Proteomes" id="UP000235611">
    <property type="component" value="Unassembled WGS sequence"/>
</dbReference>
<dbReference type="EMBL" id="JABCJR010000003">
    <property type="protein sequence ID" value="NMR68766.1"/>
    <property type="molecule type" value="Genomic_DNA"/>
</dbReference>
<protein>
    <submittedName>
        <fullName evidence="4">Uncharacterized protein</fullName>
    </submittedName>
</protein>
<reference evidence="2 5" key="1">
    <citation type="submission" date="2016-06" db="EMBL/GenBank/DDBJ databases">
        <title>Adaptive Radiation by Waves of Gene Transfer Leads to Fine-Scale Resource Partitioning in Marine Microbes.</title>
        <authorList>
            <person name="Hehemann J.-H."/>
            <person name="Arevalo P."/>
            <person name="Datta M.S."/>
            <person name="Yu X."/>
            <person name="Corzett C."/>
            <person name="Henschel A."/>
            <person name="Preheim S.P."/>
            <person name="Timberlake S."/>
            <person name="Alm E.J."/>
            <person name="Polz M.F."/>
        </authorList>
    </citation>
    <scope>NUCLEOTIDE SEQUENCE [LARGE SCALE GENOMIC DNA]</scope>
    <source>
        <strain evidence="2 5">FF50</strain>
    </source>
</reference>
<sequence>MNDKVFEIWQRKREQGFLSWLFKSTLGAVAFYLVFSIVFQYSTVSEQGVPAFFQSQASNFALFTLLMLIGNGVLWLYREASFKKEARRRNIL</sequence>
<evidence type="ECO:0000313" key="6">
    <source>
        <dbReference type="Proteomes" id="UP000235611"/>
    </source>
</evidence>
<reference evidence="4" key="3">
    <citation type="submission" date="2016-07" db="EMBL/GenBank/DDBJ databases">
        <authorList>
            <person name="Kauffman K."/>
            <person name="Arevalo P."/>
            <person name="Polz M.F."/>
        </authorList>
    </citation>
    <scope>NUCLEOTIDE SEQUENCE</scope>
    <source>
        <strain evidence="4">10N.222.49.A5</strain>
    </source>
</reference>
<dbReference type="RefSeq" id="WP_017028175.1">
    <property type="nucleotide sequence ID" value="NZ_AP024865.1"/>
</dbReference>
<evidence type="ECO:0000313" key="3">
    <source>
        <dbReference type="EMBL" id="NMR68766.1"/>
    </source>
</evidence>
<keyword evidence="7" id="KW-1185">Reference proteome</keyword>
<dbReference type="Proteomes" id="UP000590068">
    <property type="component" value="Unassembled WGS sequence"/>
</dbReference>
<dbReference type="GeneID" id="77307580"/>
<keyword evidence="1" id="KW-0812">Transmembrane</keyword>
<name>A0AAJ3SD43_9VIBR</name>
<feature type="transmembrane region" description="Helical" evidence="1">
    <location>
        <begin position="59"/>
        <end position="77"/>
    </location>
</feature>
<evidence type="ECO:0000313" key="2">
    <source>
        <dbReference type="EMBL" id="ANO34676.1"/>
    </source>
</evidence>
<keyword evidence="1" id="KW-0472">Membrane</keyword>
<evidence type="ECO:0000256" key="1">
    <source>
        <dbReference type="SAM" id="Phobius"/>
    </source>
</evidence>
<reference evidence="3 7" key="5">
    <citation type="submission" date="2020-04" db="EMBL/GenBank/DDBJ databases">
        <title>WGS-Seq of Vibrio isolated by the O'Toole Lab.</title>
        <authorList>
            <person name="Mckone K.P."/>
            <person name="Whitaker R."/>
            <person name="Sevigney J.L."/>
            <person name="Herring J.B."/>
            <person name="O'Toole G."/>
        </authorList>
    </citation>
    <scope>NUCLEOTIDE SEQUENCE [LARGE SCALE GENOMIC DNA]</scope>
    <source>
        <strain evidence="3 7">BS_02</strain>
    </source>
</reference>